<dbReference type="RefSeq" id="WP_020582971.1">
    <property type="nucleotide sequence ID" value="NZ_JOJP01000001.1"/>
</dbReference>
<dbReference type="SMART" id="SM00671">
    <property type="entry name" value="SEL1"/>
    <property type="match status" value="2"/>
</dbReference>
<gene>
    <name evidence="2" type="ORF">GV64_12065</name>
</gene>
<dbReference type="InterPro" id="IPR011990">
    <property type="entry name" value="TPR-like_helical_dom_sf"/>
</dbReference>
<dbReference type="Proteomes" id="UP000027997">
    <property type="component" value="Unassembled WGS sequence"/>
</dbReference>
<name>A0A081KB54_9GAMM</name>
<accession>A0A081KB54</accession>
<feature type="signal peptide" evidence="1">
    <location>
        <begin position="1"/>
        <end position="24"/>
    </location>
</feature>
<dbReference type="PANTHER" id="PTHR43628">
    <property type="entry name" value="ACTIVATOR OF C KINASE PROTEIN 1-RELATED"/>
    <property type="match status" value="1"/>
</dbReference>
<keyword evidence="3" id="KW-1185">Reference proteome</keyword>
<reference evidence="2 3" key="1">
    <citation type="submission" date="2014-06" db="EMBL/GenBank/DDBJ databases">
        <title>Whole Genome Sequences of Three Symbiotic Endozoicomonas Bacteria.</title>
        <authorList>
            <person name="Neave M.J."/>
            <person name="Apprill A."/>
            <person name="Voolstra C.R."/>
        </authorList>
    </citation>
    <scope>NUCLEOTIDE SEQUENCE [LARGE SCALE GENOMIC DNA]</scope>
    <source>
        <strain evidence="2 3">DSM 22380</strain>
    </source>
</reference>
<dbReference type="AlphaFoldDB" id="A0A081KB54"/>
<feature type="chain" id="PRO_5001758832" description="Sel1 repeat family protein" evidence="1">
    <location>
        <begin position="25"/>
        <end position="194"/>
    </location>
</feature>
<dbReference type="Pfam" id="PF08238">
    <property type="entry name" value="Sel1"/>
    <property type="match status" value="2"/>
</dbReference>
<dbReference type="PANTHER" id="PTHR43628:SF1">
    <property type="entry name" value="CHITIN SYNTHASE REGULATORY FACTOR 2-RELATED"/>
    <property type="match status" value="1"/>
</dbReference>
<sequence length="194" mass="21197">MFKQCRCAVGVIVVLASVAGPVWSATLADELIVQKEQPVSSKAQGQLAEAIQLLQSAQQTSSAKAINSLQRVASVGNRQARAEAWLWLGRAYRDGLAGTGKDAGMAFDFFKKAAGREGLNVEAQYELGRAYLNGEGTDRNLIAAYMWTELSLHTSSKMSSSAEDQKTRLVKMLNEAQLEKARELVNQLETLYLK</sequence>
<evidence type="ECO:0008006" key="4">
    <source>
        <dbReference type="Google" id="ProtNLM"/>
    </source>
</evidence>
<dbReference type="Gene3D" id="1.25.40.10">
    <property type="entry name" value="Tetratricopeptide repeat domain"/>
    <property type="match status" value="1"/>
</dbReference>
<proteinExistence type="predicted"/>
<dbReference type="EMBL" id="JOJP01000001">
    <property type="protein sequence ID" value="KEI71380.1"/>
    <property type="molecule type" value="Genomic_DNA"/>
</dbReference>
<evidence type="ECO:0000313" key="3">
    <source>
        <dbReference type="Proteomes" id="UP000027997"/>
    </source>
</evidence>
<evidence type="ECO:0000313" key="2">
    <source>
        <dbReference type="EMBL" id="KEI71380.1"/>
    </source>
</evidence>
<organism evidence="2 3">
    <name type="scientific">Endozoicomonas elysicola</name>
    <dbReference type="NCBI Taxonomy" id="305900"/>
    <lineage>
        <taxon>Bacteria</taxon>
        <taxon>Pseudomonadati</taxon>
        <taxon>Pseudomonadota</taxon>
        <taxon>Gammaproteobacteria</taxon>
        <taxon>Oceanospirillales</taxon>
        <taxon>Endozoicomonadaceae</taxon>
        <taxon>Endozoicomonas</taxon>
    </lineage>
</organism>
<evidence type="ECO:0000256" key="1">
    <source>
        <dbReference type="SAM" id="SignalP"/>
    </source>
</evidence>
<dbReference type="InterPro" id="IPR006597">
    <property type="entry name" value="Sel1-like"/>
</dbReference>
<dbReference type="SUPFAM" id="SSF81901">
    <property type="entry name" value="HCP-like"/>
    <property type="match status" value="1"/>
</dbReference>
<dbReference type="STRING" id="305900.GV64_12065"/>
<keyword evidence="1" id="KW-0732">Signal</keyword>
<comment type="caution">
    <text evidence="2">The sequence shown here is derived from an EMBL/GenBank/DDBJ whole genome shotgun (WGS) entry which is preliminary data.</text>
</comment>
<dbReference type="InterPro" id="IPR052945">
    <property type="entry name" value="Mitotic_Regulator"/>
</dbReference>
<protein>
    <recommendedName>
        <fullName evidence="4">Sel1 repeat family protein</fullName>
    </recommendedName>
</protein>